<organism evidence="1 2">
    <name type="scientific">Varanus komodoensis</name>
    <name type="common">Komodo dragon</name>
    <dbReference type="NCBI Taxonomy" id="61221"/>
    <lineage>
        <taxon>Eukaryota</taxon>
        <taxon>Metazoa</taxon>
        <taxon>Chordata</taxon>
        <taxon>Craniata</taxon>
        <taxon>Vertebrata</taxon>
        <taxon>Euteleostomi</taxon>
        <taxon>Lepidosauria</taxon>
        <taxon>Squamata</taxon>
        <taxon>Bifurcata</taxon>
        <taxon>Unidentata</taxon>
        <taxon>Episquamata</taxon>
        <taxon>Toxicofera</taxon>
        <taxon>Anguimorpha</taxon>
        <taxon>Paleoanguimorpha</taxon>
        <taxon>Varanoidea</taxon>
        <taxon>Varanidae</taxon>
        <taxon>Varanus</taxon>
    </lineage>
</organism>
<name>A0A8D2ITV5_VARKO</name>
<reference evidence="1" key="1">
    <citation type="submission" date="2025-08" db="UniProtKB">
        <authorList>
            <consortium name="Ensembl"/>
        </authorList>
    </citation>
    <scope>IDENTIFICATION</scope>
</reference>
<sequence>GEKDTVISLCHFQALEPFLHLKQAMEMVAKNRKGQFLVLLPVQMQTESHQKICIHLNHVNESVVLSSFLEYGNENKSLIRDIVTDKDMFQCIQFQLPRWEPSWGSPKVFATVQVIGATVRFWSRKMVLIKNRSNLIFLQTDKPLYKPGERGMWDSVLWG</sequence>
<dbReference type="OMA" id="XTEIMAL"/>
<reference evidence="1" key="2">
    <citation type="submission" date="2025-09" db="UniProtKB">
        <authorList>
            <consortium name="Ensembl"/>
        </authorList>
    </citation>
    <scope>IDENTIFICATION</scope>
</reference>
<dbReference type="Gene3D" id="2.60.40.1930">
    <property type="match status" value="2"/>
</dbReference>
<dbReference type="Proteomes" id="UP000694545">
    <property type="component" value="Unplaced"/>
</dbReference>
<dbReference type="PANTHER" id="PTHR11412:SF165">
    <property type="entry name" value="ALPHA-2-MACROGLOBULIN"/>
    <property type="match status" value="1"/>
</dbReference>
<dbReference type="AlphaFoldDB" id="A0A8D2ITV5"/>
<proteinExistence type="predicted"/>
<evidence type="ECO:0000313" key="1">
    <source>
        <dbReference type="Ensembl" id="ENSVKKP00000002266.1"/>
    </source>
</evidence>
<dbReference type="InterPro" id="IPR050473">
    <property type="entry name" value="A2M/Complement_sys"/>
</dbReference>
<dbReference type="PANTHER" id="PTHR11412">
    <property type="entry name" value="MACROGLOBULIN / COMPLEMENT"/>
    <property type="match status" value="1"/>
</dbReference>
<keyword evidence="2" id="KW-1185">Reference proteome</keyword>
<accession>A0A8D2ITV5</accession>
<dbReference type="Ensembl" id="ENSVKKT00000002338.1">
    <property type="protein sequence ID" value="ENSVKKP00000002266.1"/>
    <property type="gene ID" value="ENSVKKG00000001839.1"/>
</dbReference>
<protein>
    <submittedName>
        <fullName evidence="1">Uncharacterized protein</fullName>
    </submittedName>
</protein>
<evidence type="ECO:0000313" key="2">
    <source>
        <dbReference type="Proteomes" id="UP000694545"/>
    </source>
</evidence>